<organism evidence="1">
    <name type="scientific">Siphoviridae sp. ctcj91</name>
    <dbReference type="NCBI Taxonomy" id="2826395"/>
    <lineage>
        <taxon>Viruses</taxon>
        <taxon>Duplodnaviria</taxon>
        <taxon>Heunggongvirae</taxon>
        <taxon>Uroviricota</taxon>
        <taxon>Caudoviricetes</taxon>
    </lineage>
</organism>
<dbReference type="EMBL" id="BK015758">
    <property type="protein sequence ID" value="DAE23652.1"/>
    <property type="molecule type" value="Genomic_DNA"/>
</dbReference>
<protein>
    <submittedName>
        <fullName evidence="1">Tail protein</fullName>
    </submittedName>
</protein>
<reference evidence="1" key="1">
    <citation type="journal article" date="2021" name="Proc. Natl. Acad. Sci. U.S.A.">
        <title>A Catalog of Tens of Thousands of Viruses from Human Metagenomes Reveals Hidden Associations with Chronic Diseases.</title>
        <authorList>
            <person name="Tisza M.J."/>
            <person name="Buck C.B."/>
        </authorList>
    </citation>
    <scope>NUCLEOTIDE SEQUENCE</scope>
    <source>
        <strain evidence="1">Ctcj91</strain>
    </source>
</reference>
<sequence length="102" mass="11235">MATSKVVYSGRTLIDLTGDTVTEESLLRGYTAHKADGTLITGTAFDGYPNEFTFLDVLEDSNGHAIQDSSEDVLYGWTVYRKARNNVIFDSYGDIIEDSSIV</sequence>
<accession>A0A8S5QYA8</accession>
<proteinExistence type="predicted"/>
<evidence type="ECO:0000313" key="1">
    <source>
        <dbReference type="EMBL" id="DAE23652.1"/>
    </source>
</evidence>
<name>A0A8S5QYA8_9CAUD</name>